<evidence type="ECO:0000256" key="3">
    <source>
        <dbReference type="ARBA" id="ARBA00022553"/>
    </source>
</evidence>
<evidence type="ECO:0000256" key="1">
    <source>
        <dbReference type="ARBA" id="ARBA00000085"/>
    </source>
</evidence>
<dbReference type="AlphaFoldDB" id="A0A5D0HIK8"/>
<evidence type="ECO:0000313" key="10">
    <source>
        <dbReference type="Proteomes" id="UP000323930"/>
    </source>
</evidence>
<dbReference type="SMART" id="SM00387">
    <property type="entry name" value="HATPase_c"/>
    <property type="match status" value="1"/>
</dbReference>
<gene>
    <name evidence="9" type="ORF">FUA24_22815</name>
</gene>
<evidence type="ECO:0000256" key="2">
    <source>
        <dbReference type="ARBA" id="ARBA00012438"/>
    </source>
</evidence>
<dbReference type="PANTHER" id="PTHR45339:SF1">
    <property type="entry name" value="HYBRID SIGNAL TRANSDUCTION HISTIDINE KINASE J"/>
    <property type="match status" value="1"/>
</dbReference>
<dbReference type="InterPro" id="IPR001789">
    <property type="entry name" value="Sig_transdc_resp-reg_receiver"/>
</dbReference>
<dbReference type="InterPro" id="IPR005467">
    <property type="entry name" value="His_kinase_dom"/>
</dbReference>
<dbReference type="RefSeq" id="WP_148545530.1">
    <property type="nucleotide sequence ID" value="NZ_VSDQ01000729.1"/>
</dbReference>
<dbReference type="CDD" id="cd16922">
    <property type="entry name" value="HATPase_EvgS-ArcB-TorS-like"/>
    <property type="match status" value="1"/>
</dbReference>
<feature type="transmembrane region" description="Helical" evidence="6">
    <location>
        <begin position="273"/>
        <end position="292"/>
    </location>
</feature>
<dbReference type="FunFam" id="3.30.565.10:FF:000010">
    <property type="entry name" value="Sensor histidine kinase RcsC"/>
    <property type="match status" value="1"/>
</dbReference>
<sequence>MKFSFYNSYRFRIALSFLFIIAPTVLMFVGYNYFKSKSRDLQNITTKIYNLESSFSNNERNLQSFLLYGYKSSAFYGTKKEQNIDAFINNSSKLKSEFQNILNNLENNGITTDSVFNSSVFKGFQNLDSLSRLLKTERYQLGFKDYGSIGKMRSIAHKIENENKLKNEFILQLRRHEKDFLLRSDSSYILKFNTLSDHLISKEANKQTIAALNDYKDAFNDMANLHLHIGNSTNDGLYGQIFLLNKDIKDNINVLETLALNGIFRKNTDIDQYVKVSFTLIVFFIICVIFYLSRLLTKDIQKLQRSMHEFIQSGFKTQDDTKEEKSKILEINFLYKAYDLLKKNLLKNIDGLKMTIDELERTTVYKSSFLANMSHEIRTPLNGIIGVLNLIDQSNLDKQQIKLLEIANYSSSHLLGLINLILDYSKITAGKMELEIRPVNLKTDLNKLIKIFQFQANEKGIDLLYTYNKSSHASNMVMGDSIRVNQIIINLLNNAIKFTNSGWVKLSIEQKKLNDEYDELSISVEDTGVGIAKEKIDKIFLAFEQEDISTTRKFGGTGLGLTISNDLAKLMGSELQYKPSETDGSCFYFVLHLKRTMEEADISINPDFTRNLSELGRSITVLVVDDNIMNQKVLGLMLKKFNLKIDYANNGLEALELTNSKDYDIVFMDIQMPIMDGLEATKKIKASKHFISNPYPIIAVSASAYTDDRKKATEHGIDDFISKPIEIKKLHNLLIKYSLNPTSSNITNSIK</sequence>
<accession>A0A5D0HIK8</accession>
<dbReference type="Gene3D" id="3.40.50.2300">
    <property type="match status" value="1"/>
</dbReference>
<dbReference type="InterPro" id="IPR011006">
    <property type="entry name" value="CheY-like_superfamily"/>
</dbReference>
<evidence type="ECO:0000256" key="5">
    <source>
        <dbReference type="PROSITE-ProRule" id="PRU00169"/>
    </source>
</evidence>
<keyword evidence="6" id="KW-1133">Transmembrane helix</keyword>
<dbReference type="GO" id="GO:0000155">
    <property type="term" value="F:phosphorelay sensor kinase activity"/>
    <property type="evidence" value="ECO:0007669"/>
    <property type="project" value="InterPro"/>
</dbReference>
<dbReference type="PROSITE" id="PS50110">
    <property type="entry name" value="RESPONSE_REGULATORY"/>
    <property type="match status" value="1"/>
</dbReference>
<name>A0A5D0HIK8_9FLAO</name>
<dbReference type="Pfam" id="PF00512">
    <property type="entry name" value="HisKA"/>
    <property type="match status" value="1"/>
</dbReference>
<comment type="caution">
    <text evidence="9">The sequence shown here is derived from an EMBL/GenBank/DDBJ whole genome shotgun (WGS) entry which is preliminary data.</text>
</comment>
<dbReference type="SMART" id="SM00448">
    <property type="entry name" value="REC"/>
    <property type="match status" value="1"/>
</dbReference>
<keyword evidence="6" id="KW-0472">Membrane</keyword>
<reference evidence="9 10" key="1">
    <citation type="submission" date="2019-08" db="EMBL/GenBank/DDBJ databases">
        <title>Seonamhaeicola sediminis sp. nov., isolated from marine sediment.</title>
        <authorList>
            <person name="Cao W.R."/>
        </authorList>
    </citation>
    <scope>NUCLEOTIDE SEQUENCE [LARGE SCALE GENOMIC DNA]</scope>
    <source>
        <strain evidence="9 10">B011</strain>
    </source>
</reference>
<dbReference type="Gene3D" id="3.30.565.10">
    <property type="entry name" value="Histidine kinase-like ATPase, C-terminal domain"/>
    <property type="match status" value="1"/>
</dbReference>
<dbReference type="SUPFAM" id="SSF47384">
    <property type="entry name" value="Homodimeric domain of signal transducing histidine kinase"/>
    <property type="match status" value="1"/>
</dbReference>
<dbReference type="InterPro" id="IPR004358">
    <property type="entry name" value="Sig_transdc_His_kin-like_C"/>
</dbReference>
<keyword evidence="10" id="KW-1185">Reference proteome</keyword>
<dbReference type="InterPro" id="IPR036097">
    <property type="entry name" value="HisK_dim/P_sf"/>
</dbReference>
<keyword evidence="3 5" id="KW-0597">Phosphoprotein</keyword>
<feature type="domain" description="Response regulatory" evidence="8">
    <location>
        <begin position="620"/>
        <end position="738"/>
    </location>
</feature>
<evidence type="ECO:0000256" key="4">
    <source>
        <dbReference type="ARBA" id="ARBA00023012"/>
    </source>
</evidence>
<dbReference type="EC" id="2.7.13.3" evidence="2"/>
<comment type="catalytic activity">
    <reaction evidence="1">
        <text>ATP + protein L-histidine = ADP + protein N-phospho-L-histidine.</text>
        <dbReference type="EC" id="2.7.13.3"/>
    </reaction>
</comment>
<dbReference type="EMBL" id="VSDQ01000729">
    <property type="protein sequence ID" value="TYA70119.1"/>
    <property type="molecule type" value="Genomic_DNA"/>
</dbReference>
<evidence type="ECO:0000256" key="6">
    <source>
        <dbReference type="SAM" id="Phobius"/>
    </source>
</evidence>
<evidence type="ECO:0000259" key="8">
    <source>
        <dbReference type="PROSITE" id="PS50110"/>
    </source>
</evidence>
<dbReference type="PROSITE" id="PS50109">
    <property type="entry name" value="HIS_KIN"/>
    <property type="match status" value="1"/>
</dbReference>
<proteinExistence type="predicted"/>
<dbReference type="InterPro" id="IPR003594">
    <property type="entry name" value="HATPase_dom"/>
</dbReference>
<dbReference type="SUPFAM" id="SSF55874">
    <property type="entry name" value="ATPase domain of HSP90 chaperone/DNA topoisomerase II/histidine kinase"/>
    <property type="match status" value="1"/>
</dbReference>
<protein>
    <recommendedName>
        <fullName evidence="2">histidine kinase</fullName>
        <ecNumber evidence="2">2.7.13.3</ecNumber>
    </recommendedName>
</protein>
<keyword evidence="6" id="KW-0812">Transmembrane</keyword>
<dbReference type="InterPro" id="IPR003661">
    <property type="entry name" value="HisK_dim/P_dom"/>
</dbReference>
<feature type="transmembrane region" description="Helical" evidence="6">
    <location>
        <begin position="12"/>
        <end position="34"/>
    </location>
</feature>
<dbReference type="SMART" id="SM00388">
    <property type="entry name" value="HisKA"/>
    <property type="match status" value="1"/>
</dbReference>
<feature type="domain" description="Histidine kinase" evidence="7">
    <location>
        <begin position="372"/>
        <end position="595"/>
    </location>
</feature>
<dbReference type="Proteomes" id="UP000323930">
    <property type="component" value="Unassembled WGS sequence"/>
</dbReference>
<evidence type="ECO:0000313" key="9">
    <source>
        <dbReference type="EMBL" id="TYA70119.1"/>
    </source>
</evidence>
<dbReference type="CDD" id="cd17546">
    <property type="entry name" value="REC_hyHK_CKI1_RcsC-like"/>
    <property type="match status" value="1"/>
</dbReference>
<keyword evidence="4" id="KW-0902">Two-component regulatory system</keyword>
<evidence type="ECO:0000259" key="7">
    <source>
        <dbReference type="PROSITE" id="PS50109"/>
    </source>
</evidence>
<dbReference type="InterPro" id="IPR036890">
    <property type="entry name" value="HATPase_C_sf"/>
</dbReference>
<organism evidence="9 10">
    <name type="scientific">Seonamhaeicola marinus</name>
    <dbReference type="NCBI Taxonomy" id="1912246"/>
    <lineage>
        <taxon>Bacteria</taxon>
        <taxon>Pseudomonadati</taxon>
        <taxon>Bacteroidota</taxon>
        <taxon>Flavobacteriia</taxon>
        <taxon>Flavobacteriales</taxon>
        <taxon>Flavobacteriaceae</taxon>
    </lineage>
</organism>
<feature type="modified residue" description="4-aspartylphosphate" evidence="5">
    <location>
        <position position="669"/>
    </location>
</feature>
<dbReference type="OrthoDB" id="9811889at2"/>
<dbReference type="Gene3D" id="1.10.287.130">
    <property type="match status" value="1"/>
</dbReference>
<dbReference type="PANTHER" id="PTHR45339">
    <property type="entry name" value="HYBRID SIGNAL TRANSDUCTION HISTIDINE KINASE J"/>
    <property type="match status" value="1"/>
</dbReference>
<dbReference type="CDD" id="cd00082">
    <property type="entry name" value="HisKA"/>
    <property type="match status" value="1"/>
</dbReference>
<dbReference type="Pfam" id="PF02518">
    <property type="entry name" value="HATPase_c"/>
    <property type="match status" value="1"/>
</dbReference>
<dbReference type="PRINTS" id="PR00344">
    <property type="entry name" value="BCTRLSENSOR"/>
</dbReference>
<dbReference type="SUPFAM" id="SSF52172">
    <property type="entry name" value="CheY-like"/>
    <property type="match status" value="1"/>
</dbReference>
<dbReference type="Pfam" id="PF00072">
    <property type="entry name" value="Response_reg"/>
    <property type="match status" value="1"/>
</dbReference>